<evidence type="ECO:0000313" key="5">
    <source>
        <dbReference type="EMBL" id="ORY87367.1"/>
    </source>
</evidence>
<feature type="compositionally biased region" description="Basic residues" evidence="3">
    <location>
        <begin position="142"/>
        <end position="157"/>
    </location>
</feature>
<reference evidence="5 6" key="1">
    <citation type="submission" date="2016-08" db="EMBL/GenBank/DDBJ databases">
        <title>A Parts List for Fungal Cellulosomes Revealed by Comparative Genomics.</title>
        <authorList>
            <consortium name="DOE Joint Genome Institute"/>
            <person name="Haitjema C.H."/>
            <person name="Gilmore S.P."/>
            <person name="Henske J.K."/>
            <person name="Solomon K.V."/>
            <person name="De Groot R."/>
            <person name="Kuo A."/>
            <person name="Mondo S.J."/>
            <person name="Salamov A.A."/>
            <person name="Labutti K."/>
            <person name="Zhao Z."/>
            <person name="Chiniquy J."/>
            <person name="Barry K."/>
            <person name="Brewer H.M."/>
            <person name="Purvine S.O."/>
            <person name="Wright A.T."/>
            <person name="Boxma B."/>
            <person name="Van Alen T."/>
            <person name="Hackstein J.H."/>
            <person name="Baker S.E."/>
            <person name="Grigoriev I.V."/>
            <person name="O'Malley M.A."/>
        </authorList>
    </citation>
    <scope>NUCLEOTIDE SEQUENCE [LARGE SCALE GENOMIC DNA]</scope>
    <source>
        <strain evidence="5 6">G1</strain>
    </source>
</reference>
<proteinExistence type="predicted"/>
<dbReference type="InterPro" id="IPR012677">
    <property type="entry name" value="Nucleotide-bd_a/b_plait_sf"/>
</dbReference>
<feature type="region of interest" description="Disordered" evidence="3">
    <location>
        <begin position="20"/>
        <end position="49"/>
    </location>
</feature>
<evidence type="ECO:0000256" key="3">
    <source>
        <dbReference type="SAM" id="MobiDB-lite"/>
    </source>
</evidence>
<dbReference type="PANTHER" id="PTHR19965:SF35">
    <property type="entry name" value="RNA ANNEALING PROTEIN YRA1"/>
    <property type="match status" value="1"/>
</dbReference>
<keyword evidence="1 2" id="KW-0694">RNA-binding</keyword>
<evidence type="ECO:0000256" key="2">
    <source>
        <dbReference type="PROSITE-ProRule" id="PRU00176"/>
    </source>
</evidence>
<dbReference type="Gene3D" id="3.30.70.330">
    <property type="match status" value="1"/>
</dbReference>
<feature type="domain" description="RRM" evidence="4">
    <location>
        <begin position="53"/>
        <end position="130"/>
    </location>
</feature>
<feature type="compositionally biased region" description="Basic and acidic residues" evidence="3">
    <location>
        <begin position="38"/>
        <end position="49"/>
    </location>
</feature>
<dbReference type="GO" id="GO:0005634">
    <property type="term" value="C:nucleus"/>
    <property type="evidence" value="ECO:0007669"/>
    <property type="project" value="TreeGrafter"/>
</dbReference>
<evidence type="ECO:0000259" key="4">
    <source>
        <dbReference type="PROSITE" id="PS50102"/>
    </source>
</evidence>
<comment type="caution">
    <text evidence="5">The sequence shown here is derived from an EMBL/GenBank/DDBJ whole genome shotgun (WGS) entry which is preliminary data.</text>
</comment>
<dbReference type="InterPro" id="IPR051229">
    <property type="entry name" value="ALYREF_mRNA_export"/>
</dbReference>
<evidence type="ECO:0000256" key="1">
    <source>
        <dbReference type="ARBA" id="ARBA00022884"/>
    </source>
</evidence>
<dbReference type="InterPro" id="IPR025715">
    <property type="entry name" value="FoP_C"/>
</dbReference>
<evidence type="ECO:0000313" key="6">
    <source>
        <dbReference type="Proteomes" id="UP000193920"/>
    </source>
</evidence>
<dbReference type="Proteomes" id="UP000193920">
    <property type="component" value="Unassembled WGS sequence"/>
</dbReference>
<organism evidence="5 6">
    <name type="scientific">Neocallimastix californiae</name>
    <dbReference type="NCBI Taxonomy" id="1754190"/>
    <lineage>
        <taxon>Eukaryota</taxon>
        <taxon>Fungi</taxon>
        <taxon>Fungi incertae sedis</taxon>
        <taxon>Chytridiomycota</taxon>
        <taxon>Chytridiomycota incertae sedis</taxon>
        <taxon>Neocallimastigomycetes</taxon>
        <taxon>Neocallimastigales</taxon>
        <taxon>Neocallimastigaceae</taxon>
        <taxon>Neocallimastix</taxon>
    </lineage>
</organism>
<dbReference type="AlphaFoldDB" id="A0A1Y2FUW8"/>
<dbReference type="CDD" id="cd12418">
    <property type="entry name" value="RRM_Aly_REF_like"/>
    <property type="match status" value="1"/>
</dbReference>
<dbReference type="STRING" id="1754190.A0A1Y2FUW8"/>
<keyword evidence="6" id="KW-1185">Reference proteome</keyword>
<dbReference type="Pfam" id="PF00076">
    <property type="entry name" value="RRM_1"/>
    <property type="match status" value="1"/>
</dbReference>
<feature type="region of interest" description="Disordered" evidence="3">
    <location>
        <begin position="140"/>
        <end position="159"/>
    </location>
</feature>
<accession>A0A1Y2FUW8</accession>
<dbReference type="PANTHER" id="PTHR19965">
    <property type="entry name" value="RNA AND EXPORT FACTOR BINDING PROTEIN"/>
    <property type="match status" value="1"/>
</dbReference>
<dbReference type="Pfam" id="PF13865">
    <property type="entry name" value="FoP_duplication"/>
    <property type="match status" value="1"/>
</dbReference>
<dbReference type="GO" id="GO:0003729">
    <property type="term" value="F:mRNA binding"/>
    <property type="evidence" value="ECO:0007669"/>
    <property type="project" value="TreeGrafter"/>
</dbReference>
<dbReference type="SUPFAM" id="SSF54928">
    <property type="entry name" value="RNA-binding domain, RBD"/>
    <property type="match status" value="1"/>
</dbReference>
<dbReference type="InterPro" id="IPR035979">
    <property type="entry name" value="RBD_domain_sf"/>
</dbReference>
<gene>
    <name evidence="5" type="ORF">LY90DRAFT_663075</name>
</gene>
<feature type="compositionally biased region" description="Basic residues" evidence="3">
    <location>
        <begin position="20"/>
        <end position="30"/>
    </location>
</feature>
<dbReference type="OrthoDB" id="346839at2759"/>
<dbReference type="InterPro" id="IPR000504">
    <property type="entry name" value="RRM_dom"/>
</dbReference>
<dbReference type="GO" id="GO:0006406">
    <property type="term" value="P:mRNA export from nucleus"/>
    <property type="evidence" value="ECO:0007669"/>
    <property type="project" value="TreeGrafter"/>
</dbReference>
<sequence>MSSMALDISLNDLIKKNRKSRLQNRRKRLNTKSSIGNKDGRPFKTRRNRDDGSKILLSNLAYGVTSKDLKDLFKDIGPVKSTSINFLPNGKSKGTGQVIFIRSNDARRAINKYNNVELDGRPMKIEMVLSSSALKQNNIRSRSNRMRRRNGRSKRPLKTQEELDAEMDAYMKLEDMNVVQPQANTEGNNGTSTVVA</sequence>
<name>A0A1Y2FUW8_9FUNG</name>
<dbReference type="SMART" id="SM00360">
    <property type="entry name" value="RRM"/>
    <property type="match status" value="1"/>
</dbReference>
<dbReference type="PROSITE" id="PS50102">
    <property type="entry name" value="RRM"/>
    <property type="match status" value="1"/>
</dbReference>
<protein>
    <submittedName>
        <fullName evidence="5">RNA-binding domain-containing protein</fullName>
    </submittedName>
</protein>
<dbReference type="EMBL" id="MCOG01000001">
    <property type="protein sequence ID" value="ORY87367.1"/>
    <property type="molecule type" value="Genomic_DNA"/>
</dbReference>